<keyword evidence="14 19" id="KW-0472">Membrane</keyword>
<dbReference type="Pfam" id="PF00005">
    <property type="entry name" value="ABC_tran"/>
    <property type="match status" value="1"/>
</dbReference>
<name>A0ABP1QWS2_9HEXA</name>
<evidence type="ECO:0000256" key="4">
    <source>
        <dbReference type="ARBA" id="ARBA00022538"/>
    </source>
</evidence>
<dbReference type="InterPro" id="IPR003439">
    <property type="entry name" value="ABC_transporter-like_ATP-bd"/>
</dbReference>
<feature type="compositionally biased region" description="Basic and acidic residues" evidence="18">
    <location>
        <begin position="96"/>
        <end position="107"/>
    </location>
</feature>
<evidence type="ECO:0000256" key="15">
    <source>
        <dbReference type="ARBA" id="ARBA00040439"/>
    </source>
</evidence>
<sequence>MMSRILSSTSRHIHLKALYNHGKANIFQSTKATPMKCMFSSSIRGPKLYVIKSLGALAVGGIGITIGCEGFLKFKSLTVHADVELSREHSLHINEDDVKSNDSRTSHLFDTTNDSGDEGKDSKKNAALLEGQGEGVDLSAKEHEKRSDGDGDEEQFDWGQLGEIISPYWKRLIVAVGSAFAVALINIEIPSILGKLVDAVTDQLMSRGAAMSEDATKEFLNNLKGPAVKLVLLYIAQAIGTFSYIYNLSVIGEEMALELRTRLFASLLNQDVSFFDSHMTGDIASRLTADIQEFKSSFKQCLSQGLRSVSQTLGCVISLFFVSKEMTFTVVAVVPAIILLGTIFTRGLRKLSRKSQNQLSESSGHAEEALANIRTVKTFAMEEQELQKYRTEIEELRRLNIDLGAGIGLFQGGSNLFLNGIVLGVMYTGGKLIAAQKLSSGDLMSFLVASQTIQRSLANMSLLFGQYVRGIGAGTRVFNYINLDTAELKESRTLGDILDNLQGEIEFKSVSFSYPTRPQALVLNNFSLKLPKGKMVAVVGASGSGKSTLVNILEGFYPLQGGSVTIDEHPIDKLNTKWLRRDAIGLINQEPILFATSIMENIRYGKPSASDNDVIEAAKRANAYEFVMDFPEGFDTKLGERGVTVSGGQKQRIAIARALIKEPKILILDEATSALDADSEHIVQKALDSAIQGRTVLVIAHRLSTIKKADVIAVMSHGSIVEIGTHELLMQKKGFYYSLVKQQEFFTKPN</sequence>
<evidence type="ECO:0000256" key="8">
    <source>
        <dbReference type="ARBA" id="ARBA00022840"/>
    </source>
</evidence>
<feature type="transmembrane region" description="Helical" evidence="19">
    <location>
        <begin position="231"/>
        <end position="252"/>
    </location>
</feature>
<comment type="subcellular location">
    <subcellularLocation>
        <location evidence="1">Mitochondrion inner membrane</location>
        <topology evidence="1">Multi-pass membrane protein</topology>
    </subcellularLocation>
</comment>
<feature type="domain" description="ABC transmembrane type-1" evidence="21">
    <location>
        <begin position="173"/>
        <end position="469"/>
    </location>
</feature>
<feature type="region of interest" description="Disordered" evidence="18">
    <location>
        <begin position="96"/>
        <end position="123"/>
    </location>
</feature>
<evidence type="ECO:0000256" key="5">
    <source>
        <dbReference type="ARBA" id="ARBA00022692"/>
    </source>
</evidence>
<dbReference type="InterPro" id="IPR027417">
    <property type="entry name" value="P-loop_NTPase"/>
</dbReference>
<keyword evidence="23" id="KW-1185">Reference proteome</keyword>
<evidence type="ECO:0000313" key="23">
    <source>
        <dbReference type="Proteomes" id="UP001642540"/>
    </source>
</evidence>
<evidence type="ECO:0000259" key="21">
    <source>
        <dbReference type="PROSITE" id="PS50929"/>
    </source>
</evidence>
<evidence type="ECO:0000256" key="19">
    <source>
        <dbReference type="SAM" id="Phobius"/>
    </source>
</evidence>
<feature type="transmembrane region" description="Helical" evidence="19">
    <location>
        <begin position="305"/>
        <end position="322"/>
    </location>
</feature>
<keyword evidence="12" id="KW-0406">Ion transport</keyword>
<evidence type="ECO:0000256" key="12">
    <source>
        <dbReference type="ARBA" id="ARBA00023065"/>
    </source>
</evidence>
<keyword evidence="7" id="KW-0999">Mitochondrion inner membrane</keyword>
<keyword evidence="10" id="KW-0630">Potassium</keyword>
<feature type="transmembrane region" description="Helical" evidence="19">
    <location>
        <begin position="328"/>
        <end position="348"/>
    </location>
</feature>
<dbReference type="Pfam" id="PF00664">
    <property type="entry name" value="ABC_membrane"/>
    <property type="match status" value="1"/>
</dbReference>
<dbReference type="PANTHER" id="PTHR43394">
    <property type="entry name" value="ATP-DEPENDENT PERMEASE MDL1, MITOCHONDRIAL"/>
    <property type="match status" value="1"/>
</dbReference>
<protein>
    <recommendedName>
        <fullName evidence="15">Mitochondrial potassium channel ATP-binding subunit</fullName>
    </recommendedName>
    <alternativeName>
        <fullName evidence="17">ATP-binding cassette sub-family B member 8, mitochondrial</fullName>
    </alternativeName>
    <alternativeName>
        <fullName evidence="16">Mitochondrial sulfonylurea-receptor</fullName>
    </alternativeName>
</protein>
<evidence type="ECO:0000256" key="9">
    <source>
        <dbReference type="ARBA" id="ARBA00022946"/>
    </source>
</evidence>
<accession>A0ABP1QWS2</accession>
<evidence type="ECO:0000259" key="20">
    <source>
        <dbReference type="PROSITE" id="PS50893"/>
    </source>
</evidence>
<feature type="domain" description="ABC transporter" evidence="20">
    <location>
        <begin position="505"/>
        <end position="742"/>
    </location>
</feature>
<dbReference type="InterPro" id="IPR039421">
    <property type="entry name" value="Type_1_exporter"/>
</dbReference>
<dbReference type="SUPFAM" id="SSF52540">
    <property type="entry name" value="P-loop containing nucleoside triphosphate hydrolases"/>
    <property type="match status" value="1"/>
</dbReference>
<dbReference type="SUPFAM" id="SSF90123">
    <property type="entry name" value="ABC transporter transmembrane region"/>
    <property type="match status" value="1"/>
</dbReference>
<evidence type="ECO:0000256" key="6">
    <source>
        <dbReference type="ARBA" id="ARBA00022741"/>
    </source>
</evidence>
<keyword evidence="6" id="KW-0547">Nucleotide-binding</keyword>
<dbReference type="SMART" id="SM00382">
    <property type="entry name" value="AAA"/>
    <property type="match status" value="1"/>
</dbReference>
<dbReference type="CDD" id="cd03249">
    <property type="entry name" value="ABC_MTABC3_MDL1_MDL2"/>
    <property type="match status" value="1"/>
</dbReference>
<evidence type="ECO:0000256" key="10">
    <source>
        <dbReference type="ARBA" id="ARBA00022958"/>
    </source>
</evidence>
<dbReference type="Gene3D" id="1.20.1560.10">
    <property type="entry name" value="ABC transporter type 1, transmembrane domain"/>
    <property type="match status" value="1"/>
</dbReference>
<dbReference type="Proteomes" id="UP001642540">
    <property type="component" value="Unassembled WGS sequence"/>
</dbReference>
<dbReference type="EMBL" id="CAXLJM020000049">
    <property type="protein sequence ID" value="CAL8113382.1"/>
    <property type="molecule type" value="Genomic_DNA"/>
</dbReference>
<organism evidence="22 23">
    <name type="scientific">Orchesella dallaii</name>
    <dbReference type="NCBI Taxonomy" id="48710"/>
    <lineage>
        <taxon>Eukaryota</taxon>
        <taxon>Metazoa</taxon>
        <taxon>Ecdysozoa</taxon>
        <taxon>Arthropoda</taxon>
        <taxon>Hexapoda</taxon>
        <taxon>Collembola</taxon>
        <taxon>Entomobryomorpha</taxon>
        <taxon>Entomobryoidea</taxon>
        <taxon>Orchesellidae</taxon>
        <taxon>Orchesellinae</taxon>
        <taxon>Orchesella</taxon>
    </lineage>
</organism>
<dbReference type="InterPro" id="IPR036640">
    <property type="entry name" value="ABC1_TM_sf"/>
</dbReference>
<evidence type="ECO:0000256" key="17">
    <source>
        <dbReference type="ARBA" id="ARBA00042968"/>
    </source>
</evidence>
<dbReference type="PROSITE" id="PS50893">
    <property type="entry name" value="ABC_TRANSPORTER_2"/>
    <property type="match status" value="1"/>
</dbReference>
<evidence type="ECO:0000256" key="1">
    <source>
        <dbReference type="ARBA" id="ARBA00004448"/>
    </source>
</evidence>
<evidence type="ECO:0000256" key="2">
    <source>
        <dbReference type="ARBA" id="ARBA00007577"/>
    </source>
</evidence>
<evidence type="ECO:0000313" key="22">
    <source>
        <dbReference type="EMBL" id="CAL8113382.1"/>
    </source>
</evidence>
<evidence type="ECO:0000256" key="11">
    <source>
        <dbReference type="ARBA" id="ARBA00022989"/>
    </source>
</evidence>
<feature type="transmembrane region" description="Helical" evidence="19">
    <location>
        <begin position="172"/>
        <end position="193"/>
    </location>
</feature>
<evidence type="ECO:0000256" key="7">
    <source>
        <dbReference type="ARBA" id="ARBA00022792"/>
    </source>
</evidence>
<keyword evidence="13" id="KW-0496">Mitochondrion</keyword>
<keyword evidence="4" id="KW-0633">Potassium transport</keyword>
<evidence type="ECO:0000256" key="16">
    <source>
        <dbReference type="ARBA" id="ARBA00041416"/>
    </source>
</evidence>
<dbReference type="PROSITE" id="PS00211">
    <property type="entry name" value="ABC_TRANSPORTER_1"/>
    <property type="match status" value="1"/>
</dbReference>
<comment type="caution">
    <text evidence="22">The sequence shown here is derived from an EMBL/GenBank/DDBJ whole genome shotgun (WGS) entry which is preliminary data.</text>
</comment>
<evidence type="ECO:0000256" key="3">
    <source>
        <dbReference type="ARBA" id="ARBA00022448"/>
    </source>
</evidence>
<keyword evidence="3" id="KW-0813">Transport</keyword>
<comment type="similarity">
    <text evidence="2">Belongs to the ABC transporter superfamily. ABCB family. Multidrug resistance exporter (TC 3.A.1.201) subfamily.</text>
</comment>
<evidence type="ECO:0000256" key="13">
    <source>
        <dbReference type="ARBA" id="ARBA00023128"/>
    </source>
</evidence>
<dbReference type="InterPro" id="IPR003593">
    <property type="entry name" value="AAA+_ATPase"/>
</dbReference>
<keyword evidence="5 19" id="KW-0812">Transmembrane</keyword>
<keyword evidence="8" id="KW-0067">ATP-binding</keyword>
<dbReference type="Gene3D" id="3.40.50.300">
    <property type="entry name" value="P-loop containing nucleotide triphosphate hydrolases"/>
    <property type="match status" value="1"/>
</dbReference>
<dbReference type="PANTHER" id="PTHR43394:SF17">
    <property type="entry name" value="MITOCHONDRIAL POTASSIUM CHANNEL ATP-BINDING SUBUNIT"/>
    <property type="match status" value="1"/>
</dbReference>
<proteinExistence type="inferred from homology"/>
<dbReference type="PROSITE" id="PS50929">
    <property type="entry name" value="ABC_TM1F"/>
    <property type="match status" value="1"/>
</dbReference>
<reference evidence="22 23" key="1">
    <citation type="submission" date="2024-08" db="EMBL/GenBank/DDBJ databases">
        <authorList>
            <person name="Cucini C."/>
            <person name="Frati F."/>
        </authorList>
    </citation>
    <scope>NUCLEOTIDE SEQUENCE [LARGE SCALE GENOMIC DNA]</scope>
</reference>
<dbReference type="InterPro" id="IPR017871">
    <property type="entry name" value="ABC_transporter-like_CS"/>
</dbReference>
<keyword evidence="11 19" id="KW-1133">Transmembrane helix</keyword>
<dbReference type="InterPro" id="IPR011527">
    <property type="entry name" value="ABC1_TM_dom"/>
</dbReference>
<gene>
    <name evidence="22" type="ORF">ODALV1_LOCUS15997</name>
</gene>
<keyword evidence="9" id="KW-0809">Transit peptide</keyword>
<evidence type="ECO:0000256" key="18">
    <source>
        <dbReference type="SAM" id="MobiDB-lite"/>
    </source>
</evidence>
<dbReference type="CDD" id="cd18574">
    <property type="entry name" value="ABC_6TM_ABCB8_like"/>
    <property type="match status" value="1"/>
</dbReference>
<evidence type="ECO:0000256" key="14">
    <source>
        <dbReference type="ARBA" id="ARBA00023136"/>
    </source>
</evidence>